<keyword evidence="2" id="KW-0285">Flavoprotein</keyword>
<evidence type="ECO:0000256" key="1">
    <source>
        <dbReference type="ARBA" id="ARBA00010790"/>
    </source>
</evidence>
<dbReference type="Pfam" id="PF05199">
    <property type="entry name" value="GMC_oxred_C"/>
    <property type="match status" value="1"/>
</dbReference>
<dbReference type="PANTHER" id="PTHR11552">
    <property type="entry name" value="GLUCOSE-METHANOL-CHOLINE GMC OXIDOREDUCTASE"/>
    <property type="match status" value="1"/>
</dbReference>
<sequence length="615" mass="68818">MTWIPAGATGHCYQNLFMSTCEPSFLTFLTFLTHYLGSSKDDRFKKTENKNKLKEFDFIVVGAGSAGCVVANRISEIKNWKVLLLEAGDEQPLIVDVPGFAGLLGNSSIDYGYTFQTDNEVCRDNPNSCLEPRGKVMGGTSSINGMVYVRGNKEDYNDWAKLGNRGWSWDEVLPYFKKSEDLQDKIPHGNPKHHSTGGYLGISLPEKDSNIDVIIDSWKELGYDEIDYNSGSQVGVSKFQYTIKNGVRQTTNAAFIRPIRGKRANLFVRPNSHVTKIIINPKTKVAIGVEYVEAGTKITKRAFAKKEVIVSGGAIDSPKLLMLSGIGPVDELKQAGIKQILELPVGRHLQEHVAASPVTVSLKNSPAPFKPFDEKVQDVKQWLANRTGPLRRSGGWGVIPFIQTSYETRPGVPDMEIHYLTSFDAEELNGSTALYNLWSYYNKLTVYTTLVTPKSRGWIELNKTDPIWGKPLIYPNFYEHPDDIKALVEGLSLTKKFTETEAFKQSELSATRTPAPKCEKDLGDEDKYHECIARNYFLPLYHPSCSCRMGPKNDGNAVVDPRLRVHGIKRLRVIDASVMPVVIKGNTNAPTIMIAEKGSDLVKEDWLAPRRHEWH</sequence>
<dbReference type="InterPro" id="IPR012132">
    <property type="entry name" value="GMC_OxRdtase"/>
</dbReference>
<dbReference type="SUPFAM" id="SSF51905">
    <property type="entry name" value="FAD/NAD(P)-binding domain"/>
    <property type="match status" value="1"/>
</dbReference>
<dbReference type="OrthoDB" id="269227at2759"/>
<feature type="binding site" evidence="2">
    <location>
        <begin position="144"/>
        <end position="147"/>
    </location>
    <ligand>
        <name>FAD</name>
        <dbReference type="ChEBI" id="CHEBI:57692"/>
    </ligand>
</feature>
<name>A0A7M7LL89_NASVI</name>
<evidence type="ECO:0000313" key="4">
    <source>
        <dbReference type="EnsemblMetazoa" id="XP_001600182"/>
    </source>
</evidence>
<dbReference type="Gene3D" id="3.30.560.10">
    <property type="entry name" value="Glucose Oxidase, domain 3"/>
    <property type="match status" value="1"/>
</dbReference>
<dbReference type="Proteomes" id="UP000002358">
    <property type="component" value="Chromosome 4"/>
</dbReference>
<dbReference type="InterPro" id="IPR036188">
    <property type="entry name" value="FAD/NAD-bd_sf"/>
</dbReference>
<feature type="domain" description="Glucose-methanol-choline oxidoreductase N-terminal" evidence="3">
    <location>
        <begin position="313"/>
        <end position="327"/>
    </location>
</feature>
<feature type="binding site" evidence="2">
    <location>
        <position position="140"/>
    </location>
    <ligand>
        <name>FAD</name>
        <dbReference type="ChEBI" id="CHEBI:57692"/>
    </ligand>
</feature>
<protein>
    <recommendedName>
        <fullName evidence="3">Glucose-methanol-choline oxidoreductase N-terminal domain-containing protein</fullName>
    </recommendedName>
</protein>
<dbReference type="Gene3D" id="3.50.50.60">
    <property type="entry name" value="FAD/NAD(P)-binding domain"/>
    <property type="match status" value="1"/>
</dbReference>
<dbReference type="SMR" id="A0A7M7LL89"/>
<dbReference type="GO" id="GO:0050660">
    <property type="term" value="F:flavin adenine dinucleotide binding"/>
    <property type="evidence" value="ECO:0007669"/>
    <property type="project" value="InterPro"/>
</dbReference>
<dbReference type="GO" id="GO:0016614">
    <property type="term" value="F:oxidoreductase activity, acting on CH-OH group of donors"/>
    <property type="evidence" value="ECO:0007669"/>
    <property type="project" value="InterPro"/>
</dbReference>
<feature type="binding site" evidence="2">
    <location>
        <position position="274"/>
    </location>
    <ligand>
        <name>FAD</name>
        <dbReference type="ChEBI" id="CHEBI:57692"/>
    </ligand>
</feature>
<organism evidence="4 5">
    <name type="scientific">Nasonia vitripennis</name>
    <name type="common">Parasitic wasp</name>
    <dbReference type="NCBI Taxonomy" id="7425"/>
    <lineage>
        <taxon>Eukaryota</taxon>
        <taxon>Metazoa</taxon>
        <taxon>Ecdysozoa</taxon>
        <taxon>Arthropoda</taxon>
        <taxon>Hexapoda</taxon>
        <taxon>Insecta</taxon>
        <taxon>Pterygota</taxon>
        <taxon>Neoptera</taxon>
        <taxon>Endopterygota</taxon>
        <taxon>Hymenoptera</taxon>
        <taxon>Apocrita</taxon>
        <taxon>Proctotrupomorpha</taxon>
        <taxon>Chalcidoidea</taxon>
        <taxon>Pteromalidae</taxon>
        <taxon>Pteromalinae</taxon>
        <taxon>Nasonia</taxon>
    </lineage>
</organism>
<evidence type="ECO:0000313" key="5">
    <source>
        <dbReference type="Proteomes" id="UP000002358"/>
    </source>
</evidence>
<dbReference type="PANTHER" id="PTHR11552:SF227">
    <property type="entry name" value="GLUCOSE DEHYDROGENASE [FAD, QUINONE]-LIKE PROTEIN"/>
    <property type="match status" value="1"/>
</dbReference>
<dbReference type="InParanoid" id="A0A7M7LL89"/>
<keyword evidence="2" id="KW-0274">FAD</keyword>
<comment type="similarity">
    <text evidence="1">Belongs to the GMC oxidoreductase family.</text>
</comment>
<dbReference type="PIRSF" id="PIRSF000137">
    <property type="entry name" value="Alcohol_oxidase"/>
    <property type="match status" value="1"/>
</dbReference>
<accession>A0A7M7LL89</accession>
<keyword evidence="5" id="KW-1185">Reference proteome</keyword>
<dbReference type="InterPro" id="IPR000172">
    <property type="entry name" value="GMC_OxRdtase_N"/>
</dbReference>
<dbReference type="KEGG" id="nvi:100115462"/>
<feature type="binding site" evidence="2">
    <location>
        <position position="136"/>
    </location>
    <ligand>
        <name>FAD</name>
        <dbReference type="ChEBI" id="CHEBI:57692"/>
    </ligand>
</feature>
<reference evidence="4" key="1">
    <citation type="submission" date="2021-01" db="UniProtKB">
        <authorList>
            <consortium name="EnsemblMetazoa"/>
        </authorList>
    </citation>
    <scope>IDENTIFICATION</scope>
</reference>
<gene>
    <name evidence="4" type="primary">100115462</name>
</gene>
<dbReference type="SUPFAM" id="SSF54373">
    <property type="entry name" value="FAD-linked reductases, C-terminal domain"/>
    <property type="match status" value="1"/>
</dbReference>
<dbReference type="AlphaFoldDB" id="A0A7M7LL89"/>
<dbReference type="OMA" id="YHECIAR"/>
<dbReference type="Pfam" id="PF00732">
    <property type="entry name" value="GMC_oxred_N"/>
    <property type="match status" value="1"/>
</dbReference>
<comment type="cofactor">
    <cofactor evidence="2">
        <name>FAD</name>
        <dbReference type="ChEBI" id="CHEBI:57692"/>
    </cofactor>
</comment>
<evidence type="ECO:0000256" key="2">
    <source>
        <dbReference type="PIRSR" id="PIRSR000137-2"/>
    </source>
</evidence>
<dbReference type="EnsemblMetazoa" id="XM_001600132">
    <property type="protein sequence ID" value="XP_001600182"/>
    <property type="gene ID" value="LOC100115462"/>
</dbReference>
<proteinExistence type="inferred from homology"/>
<evidence type="ECO:0000259" key="3">
    <source>
        <dbReference type="PROSITE" id="PS00624"/>
    </source>
</evidence>
<dbReference type="PROSITE" id="PS00624">
    <property type="entry name" value="GMC_OXRED_2"/>
    <property type="match status" value="1"/>
</dbReference>
<dbReference type="InterPro" id="IPR007867">
    <property type="entry name" value="GMC_OxRtase_C"/>
</dbReference>